<name>A0A835DZN7_9POAL</name>
<evidence type="ECO:0000256" key="1">
    <source>
        <dbReference type="ARBA" id="ARBA00004186"/>
    </source>
</evidence>
<evidence type="ECO:0000256" key="5">
    <source>
        <dbReference type="ARBA" id="ARBA00022701"/>
    </source>
</evidence>
<dbReference type="PANTHER" id="PTHR31570">
    <property type="entry name" value="HAUS AUGMIN-LIKE COMPLEX SUBUNIT 1"/>
    <property type="match status" value="1"/>
</dbReference>
<keyword evidence="12" id="KW-1185">Reference proteome</keyword>
<dbReference type="GO" id="GO:0005829">
    <property type="term" value="C:cytosol"/>
    <property type="evidence" value="ECO:0007669"/>
    <property type="project" value="TreeGrafter"/>
</dbReference>
<evidence type="ECO:0000313" key="12">
    <source>
        <dbReference type="Proteomes" id="UP000636709"/>
    </source>
</evidence>
<evidence type="ECO:0000256" key="3">
    <source>
        <dbReference type="ARBA" id="ARBA00022490"/>
    </source>
</evidence>
<keyword evidence="5" id="KW-0493">Microtubule</keyword>
<evidence type="ECO:0000256" key="4">
    <source>
        <dbReference type="ARBA" id="ARBA00022618"/>
    </source>
</evidence>
<evidence type="ECO:0000256" key="8">
    <source>
        <dbReference type="ARBA" id="ARBA00023212"/>
    </source>
</evidence>
<evidence type="ECO:0000256" key="6">
    <source>
        <dbReference type="ARBA" id="ARBA00022776"/>
    </source>
</evidence>
<dbReference type="GO" id="GO:0005819">
    <property type="term" value="C:spindle"/>
    <property type="evidence" value="ECO:0007669"/>
    <property type="project" value="UniProtKB-SubCell"/>
</dbReference>
<feature type="coiled-coil region" evidence="10">
    <location>
        <begin position="178"/>
        <end position="205"/>
    </location>
</feature>
<dbReference type="Pfam" id="PF25762">
    <property type="entry name" value="HAUS1"/>
    <property type="match status" value="1"/>
</dbReference>
<accession>A0A835DZN7</accession>
<comment type="caution">
    <text evidence="11">The sequence shown here is derived from an EMBL/GenBank/DDBJ whole genome shotgun (WGS) entry which is preliminary data.</text>
</comment>
<comment type="subcellular location">
    <subcellularLocation>
        <location evidence="1">Cytoplasm</location>
        <location evidence="1">Cytoskeleton</location>
        <location evidence="1">Spindle</location>
    </subcellularLocation>
</comment>
<organism evidence="11 12">
    <name type="scientific">Digitaria exilis</name>
    <dbReference type="NCBI Taxonomy" id="1010633"/>
    <lineage>
        <taxon>Eukaryota</taxon>
        <taxon>Viridiplantae</taxon>
        <taxon>Streptophyta</taxon>
        <taxon>Embryophyta</taxon>
        <taxon>Tracheophyta</taxon>
        <taxon>Spermatophyta</taxon>
        <taxon>Magnoliopsida</taxon>
        <taxon>Liliopsida</taxon>
        <taxon>Poales</taxon>
        <taxon>Poaceae</taxon>
        <taxon>PACMAD clade</taxon>
        <taxon>Panicoideae</taxon>
        <taxon>Panicodae</taxon>
        <taxon>Paniceae</taxon>
        <taxon>Anthephorinae</taxon>
        <taxon>Digitaria</taxon>
    </lineage>
</organism>
<dbReference type="OrthoDB" id="5372507at2759"/>
<evidence type="ECO:0000313" key="11">
    <source>
        <dbReference type="EMBL" id="KAF8655452.1"/>
    </source>
</evidence>
<dbReference type="PANTHER" id="PTHR31570:SF1">
    <property type="entry name" value="HAUS AUGMIN-LIKE COMPLEX SUBUNIT 1"/>
    <property type="match status" value="1"/>
</dbReference>
<dbReference type="GO" id="GO:0051225">
    <property type="term" value="P:spindle assembly"/>
    <property type="evidence" value="ECO:0007669"/>
    <property type="project" value="InterPro"/>
</dbReference>
<evidence type="ECO:0008006" key="13">
    <source>
        <dbReference type="Google" id="ProtNLM"/>
    </source>
</evidence>
<evidence type="ECO:0000256" key="2">
    <source>
        <dbReference type="ARBA" id="ARBA00005479"/>
    </source>
</evidence>
<keyword evidence="7 10" id="KW-0175">Coiled coil</keyword>
<keyword evidence="9" id="KW-0131">Cell cycle</keyword>
<keyword evidence="3" id="KW-0963">Cytoplasm</keyword>
<dbReference type="GO" id="GO:0005874">
    <property type="term" value="C:microtubule"/>
    <property type="evidence" value="ECO:0007669"/>
    <property type="project" value="UniProtKB-KW"/>
</dbReference>
<keyword evidence="6" id="KW-0498">Mitosis</keyword>
<gene>
    <name evidence="11" type="ORF">HU200_061200</name>
</gene>
<dbReference type="GO" id="GO:0051301">
    <property type="term" value="P:cell division"/>
    <property type="evidence" value="ECO:0007669"/>
    <property type="project" value="UniProtKB-KW"/>
</dbReference>
<reference evidence="11" key="1">
    <citation type="submission" date="2020-07" db="EMBL/GenBank/DDBJ databases">
        <title>Genome sequence and genetic diversity analysis of an under-domesticated orphan crop, white fonio (Digitaria exilis).</title>
        <authorList>
            <person name="Bennetzen J.L."/>
            <person name="Chen S."/>
            <person name="Ma X."/>
            <person name="Wang X."/>
            <person name="Yssel A.E.J."/>
            <person name="Chaluvadi S.R."/>
            <person name="Johnson M."/>
            <person name="Gangashetty P."/>
            <person name="Hamidou F."/>
            <person name="Sanogo M.D."/>
            <person name="Zwaenepoel A."/>
            <person name="Wallace J."/>
            <person name="Van De Peer Y."/>
            <person name="Van Deynze A."/>
        </authorList>
    </citation>
    <scope>NUCLEOTIDE SEQUENCE</scope>
    <source>
        <tissue evidence="11">Leaves</tissue>
    </source>
</reference>
<keyword evidence="8" id="KW-0206">Cytoskeleton</keyword>
<sequence length="341" mass="37058">MDHAAEHLDPTAPAPASSSAAVAEINAWLASLSAEAGSGGGTVGRGGGGGAAAELSLGPDPTPRGVAYLRALAAASQARSRAAGIAAAGLRAQASEYRAEAARLRETLERSGLARDALPPPAAAAARAVAAVANLLAIRDTEMSSFVVASADLSLRWAEVEEKRDKVHKESKALLDYTRKAINKLTELKKMLEKFKNDVEKQQGEQMTDWQTKLVMMDSKERQYILQVSNYKVTSMFYDSYVEKSSLMPFNCYLFYLYQAMLNRVGYTPEINHGVLMEMAEHKKDLERKTKPIADTLRSYQDLPPDKALAALAIEDKKRQYAAAEKYLEDVLQSALTTTGL</sequence>
<keyword evidence="4" id="KW-0132">Cell division</keyword>
<dbReference type="InterPro" id="IPR026243">
    <property type="entry name" value="HAUS1"/>
</dbReference>
<evidence type="ECO:0000256" key="10">
    <source>
        <dbReference type="SAM" id="Coils"/>
    </source>
</evidence>
<comment type="similarity">
    <text evidence="2">Belongs to the HAUS1 family.</text>
</comment>
<dbReference type="GO" id="GO:0070652">
    <property type="term" value="C:HAUS complex"/>
    <property type="evidence" value="ECO:0007669"/>
    <property type="project" value="InterPro"/>
</dbReference>
<protein>
    <recommendedName>
        <fullName evidence="13">HAUS augmin-like complex subunit 1</fullName>
    </recommendedName>
</protein>
<evidence type="ECO:0000256" key="9">
    <source>
        <dbReference type="ARBA" id="ARBA00023306"/>
    </source>
</evidence>
<evidence type="ECO:0000256" key="7">
    <source>
        <dbReference type="ARBA" id="ARBA00023054"/>
    </source>
</evidence>
<dbReference type="AlphaFoldDB" id="A0A835DZN7"/>
<dbReference type="EMBL" id="JACEFO010002588">
    <property type="protein sequence ID" value="KAF8655452.1"/>
    <property type="molecule type" value="Genomic_DNA"/>
</dbReference>
<dbReference type="Proteomes" id="UP000636709">
    <property type="component" value="Unassembled WGS sequence"/>
</dbReference>
<proteinExistence type="inferred from homology"/>